<dbReference type="NCBIfam" id="TIGR00466">
    <property type="entry name" value="kdsB"/>
    <property type="match status" value="1"/>
</dbReference>
<keyword evidence="1 5" id="KW-0808">Transferase</keyword>
<evidence type="ECO:0000313" key="7">
    <source>
        <dbReference type="Proteomes" id="UP000509742"/>
    </source>
</evidence>
<dbReference type="CDD" id="cd02517">
    <property type="entry name" value="CMP-KDO-Synthetase"/>
    <property type="match status" value="1"/>
</dbReference>
<dbReference type="GO" id="GO:0008690">
    <property type="term" value="F:3-deoxy-manno-octulosonate cytidylyltransferase activity"/>
    <property type="evidence" value="ECO:0007669"/>
    <property type="project" value="InterPro"/>
</dbReference>
<dbReference type="Proteomes" id="UP000317935">
    <property type="component" value="Chromosome"/>
</dbReference>
<evidence type="ECO:0000256" key="2">
    <source>
        <dbReference type="ARBA" id="ARBA00022695"/>
    </source>
</evidence>
<evidence type="ECO:0000313" key="4">
    <source>
        <dbReference type="EMBL" id="BCD45990.1"/>
    </source>
</evidence>
<dbReference type="Gene3D" id="3.90.550.10">
    <property type="entry name" value="Spore Coat Polysaccharide Biosynthesis Protein SpsA, Chain A"/>
    <property type="match status" value="1"/>
</dbReference>
<dbReference type="GeneID" id="56928474"/>
<protein>
    <submittedName>
        <fullName evidence="5">3-deoxy-manno-octulosonate cytidylyltransferase KdsB</fullName>
    </submittedName>
</protein>
<dbReference type="InterPro" id="IPR003329">
    <property type="entry name" value="Cytidylyl_trans"/>
</dbReference>
<dbReference type="InterPro" id="IPR029044">
    <property type="entry name" value="Nucleotide-diphossugar_trans"/>
</dbReference>
<evidence type="ECO:0000256" key="1">
    <source>
        <dbReference type="ARBA" id="ARBA00022679"/>
    </source>
</evidence>
<dbReference type="SUPFAM" id="SSF53448">
    <property type="entry name" value="Nucleotide-diphospho-sugar transferases"/>
    <property type="match status" value="1"/>
</dbReference>
<keyword evidence="2 5" id="KW-0548">Nucleotidyltransferase</keyword>
<evidence type="ECO:0000313" key="6">
    <source>
        <dbReference type="Proteomes" id="UP000317935"/>
    </source>
</evidence>
<evidence type="ECO:0000313" key="5">
    <source>
        <dbReference type="EMBL" id="BCD69777.1"/>
    </source>
</evidence>
<dbReference type="InterPro" id="IPR004528">
    <property type="entry name" value="KdsB"/>
</dbReference>
<dbReference type="PANTHER" id="PTHR42866:SF2">
    <property type="entry name" value="3-DEOXY-MANNO-OCTULOSONATE CYTIDYLYLTRANSFERASE, MITOCHONDRIAL"/>
    <property type="match status" value="1"/>
</dbReference>
<organism evidence="5 6">
    <name type="scientific">Helicobacter suis</name>
    <dbReference type="NCBI Taxonomy" id="104628"/>
    <lineage>
        <taxon>Bacteria</taxon>
        <taxon>Pseudomonadati</taxon>
        <taxon>Campylobacterota</taxon>
        <taxon>Epsilonproteobacteria</taxon>
        <taxon>Campylobacterales</taxon>
        <taxon>Helicobacteraceae</taxon>
        <taxon>Helicobacter</taxon>
    </lineage>
</organism>
<keyword evidence="7" id="KW-1185">Reference proteome</keyword>
<evidence type="ECO:0000256" key="3">
    <source>
        <dbReference type="ARBA" id="ARBA00022985"/>
    </source>
</evidence>
<dbReference type="Pfam" id="PF02348">
    <property type="entry name" value="CTP_transf_3"/>
    <property type="match status" value="1"/>
</dbReference>
<dbReference type="OrthoDB" id="9815559at2"/>
<dbReference type="GO" id="GO:0005829">
    <property type="term" value="C:cytosol"/>
    <property type="evidence" value="ECO:0007669"/>
    <property type="project" value="TreeGrafter"/>
</dbReference>
<sequence>MIIIPARLESSRFKRKLLVPLGGVPMLVATARNAQKVDEVVVACDDVLLLKACEDFKIKAILTSVNHTSGTDRCAQACMLLNLPPETPVVNLQGDEPFLEPEIIAILLEESKNTPFMHTCIKTITPQEALDPNLVKVVLGANKQALYFSRAVIPYNRDDSFVEFLGHIGIYGFRAHTLLEFCALQKSPLEEIEKLEQLRALYHHKIITTSHVQTNSIGIDTPEDLKKALNRVSSTHHP</sequence>
<proteinExistence type="predicted"/>
<dbReference type="GO" id="GO:0009103">
    <property type="term" value="P:lipopolysaccharide biosynthetic process"/>
    <property type="evidence" value="ECO:0007669"/>
    <property type="project" value="UniProtKB-KW"/>
</dbReference>
<dbReference type="EMBL" id="AP023036">
    <property type="protein sequence ID" value="BCD45990.1"/>
    <property type="molecule type" value="Genomic_DNA"/>
</dbReference>
<dbReference type="EMBL" id="AP019774">
    <property type="protein sequence ID" value="BCD69777.1"/>
    <property type="molecule type" value="Genomic_DNA"/>
</dbReference>
<dbReference type="AlphaFoldDB" id="A0A6J4CWC5"/>
<reference evidence="4 7" key="2">
    <citation type="submission" date="2020-04" db="EMBL/GenBank/DDBJ databases">
        <title>Genomic analysis of gastric non-Helicobacter pylori Helicobacters isolated in Japan.</title>
        <authorList>
            <person name="Suzuki M."/>
            <person name="Rimbara E."/>
        </authorList>
    </citation>
    <scope>NUCLEOTIDE SEQUENCE [LARGE SCALE GENOMIC DNA]</scope>
    <source>
        <strain evidence="4 7">NHP19-0020</strain>
    </source>
</reference>
<dbReference type="NCBIfam" id="NF003952">
    <property type="entry name" value="PRK05450.1-5"/>
    <property type="match status" value="1"/>
</dbReference>
<gene>
    <name evidence="5" type="primary">kdsB</name>
    <name evidence="4" type="ORF">NHP190020_10290</name>
    <name evidence="5" type="ORF">SNTW_04220</name>
</gene>
<reference evidence="5 6" key="1">
    <citation type="submission" date="2019-06" db="EMBL/GenBank/DDBJ databases">
        <title>Complete genome sequence of Helicobacter suis SNTW101c.</title>
        <authorList>
            <person name="Rimbara E."/>
            <person name="Suzuki M."/>
            <person name="Matsui H."/>
            <person name="Nakamura M."/>
            <person name="Mori S."/>
            <person name="Shibayama K."/>
        </authorList>
    </citation>
    <scope>NUCLEOTIDE SEQUENCE [LARGE SCALE GENOMIC DNA]</scope>
    <source>
        <strain evidence="5 6">SNTW101c</strain>
    </source>
</reference>
<dbReference type="Proteomes" id="UP000509742">
    <property type="component" value="Chromosome"/>
</dbReference>
<keyword evidence="3" id="KW-0448">Lipopolysaccharide biosynthesis</keyword>
<accession>A0A6J4CWC5</accession>
<dbReference type="PANTHER" id="PTHR42866">
    <property type="entry name" value="3-DEOXY-MANNO-OCTULOSONATE CYTIDYLYLTRANSFERASE"/>
    <property type="match status" value="1"/>
</dbReference>
<name>A0A6J4CWC5_9HELI</name>
<dbReference type="RefSeq" id="WP_006563834.1">
    <property type="nucleotide sequence ID" value="NZ_AP019774.1"/>
</dbReference>